<protein>
    <recommendedName>
        <fullName evidence="3">Outer membrane protein beta-barrel domain-containing protein</fullName>
    </recommendedName>
</protein>
<sequence>MKRIVIIILSAIIIITLIAFWTPENLSAETDALETDPEMLERGLAGLNLRVSSGLSGGFMRMNITDLNDSLEDEGFPSLSRNIFIYGFEAVVGRIEGQRLRTIYRRGSVDSRSGDNHASLNIEYGGLAYERGKKVGDEGNMDAALGAMIGAGKKELYLRADEPREFEEFLGEVYDGEHSSAAMEKSFLALKLNSNLHYDLRNSLALGLSAGYLLTHDLGGGWEVGGTSLDEDPTSNLRGPQLSLQISYTF</sequence>
<dbReference type="Proteomes" id="UP000199476">
    <property type="component" value="Unassembled WGS sequence"/>
</dbReference>
<evidence type="ECO:0008006" key="3">
    <source>
        <dbReference type="Google" id="ProtNLM"/>
    </source>
</evidence>
<gene>
    <name evidence="1" type="ORF">SAMN04488692_11746</name>
</gene>
<organism evidence="1 2">
    <name type="scientific">Halarsenatibacter silvermanii</name>
    <dbReference type="NCBI Taxonomy" id="321763"/>
    <lineage>
        <taxon>Bacteria</taxon>
        <taxon>Bacillati</taxon>
        <taxon>Bacillota</taxon>
        <taxon>Clostridia</taxon>
        <taxon>Halanaerobiales</taxon>
        <taxon>Halarsenatibacteraceae</taxon>
        <taxon>Halarsenatibacter</taxon>
    </lineage>
</organism>
<evidence type="ECO:0000313" key="2">
    <source>
        <dbReference type="Proteomes" id="UP000199476"/>
    </source>
</evidence>
<dbReference type="RefSeq" id="WP_089761015.1">
    <property type="nucleotide sequence ID" value="NZ_FNGO01000017.1"/>
</dbReference>
<accession>A0A1G9QN86</accession>
<keyword evidence="2" id="KW-1185">Reference proteome</keyword>
<dbReference type="STRING" id="321763.SAMN04488692_11746"/>
<proteinExistence type="predicted"/>
<dbReference type="AlphaFoldDB" id="A0A1G9QN86"/>
<dbReference type="EMBL" id="FNGO01000017">
    <property type="protein sequence ID" value="SDM12458.1"/>
    <property type="molecule type" value="Genomic_DNA"/>
</dbReference>
<evidence type="ECO:0000313" key="1">
    <source>
        <dbReference type="EMBL" id="SDM12458.1"/>
    </source>
</evidence>
<dbReference type="OrthoDB" id="2112607at2"/>
<reference evidence="1 2" key="1">
    <citation type="submission" date="2016-10" db="EMBL/GenBank/DDBJ databases">
        <authorList>
            <person name="de Groot N.N."/>
        </authorList>
    </citation>
    <scope>NUCLEOTIDE SEQUENCE [LARGE SCALE GENOMIC DNA]</scope>
    <source>
        <strain evidence="1 2">SLAS-1</strain>
    </source>
</reference>
<name>A0A1G9QN86_9FIRM</name>